<reference evidence="1 2" key="1">
    <citation type="submission" date="2021-08" db="EMBL/GenBank/DDBJ databases">
        <authorList>
            <person name="Peeters C."/>
        </authorList>
    </citation>
    <scope>NUCLEOTIDE SEQUENCE [LARGE SCALE GENOMIC DNA]</scope>
    <source>
        <strain evidence="1 2">LMG 23994</strain>
    </source>
</reference>
<sequence length="148" mass="14913">MGKLEIKVTISAAATPALYRRLAAMGDLRQRAFFLKQLAEYGACNVSEVIGVAVTPSHTAAPALTVSTPPHLKAAELGAVPVSVPLSDVPTGEVPAPAVPPAPRNDPLNEAPVLRATASAAAAGGLSSLALDALVAATSRFNGEVRGA</sequence>
<gene>
    <name evidence="1" type="ORF">LMG23994_05184</name>
</gene>
<proteinExistence type="predicted"/>
<protein>
    <submittedName>
        <fullName evidence="1">Uncharacterized protein</fullName>
    </submittedName>
</protein>
<keyword evidence="2" id="KW-1185">Reference proteome</keyword>
<comment type="caution">
    <text evidence="1">The sequence shown here is derived from an EMBL/GenBank/DDBJ whole genome shotgun (WGS) entry which is preliminary data.</text>
</comment>
<name>A0ABM8XTC3_9BURK</name>
<dbReference type="RefSeq" id="WP_224007725.1">
    <property type="nucleotide sequence ID" value="NZ_CAJZAF010000035.1"/>
</dbReference>
<evidence type="ECO:0000313" key="2">
    <source>
        <dbReference type="Proteomes" id="UP000701702"/>
    </source>
</evidence>
<organism evidence="1 2">
    <name type="scientific">Cupriavidus pinatubonensis</name>
    <dbReference type="NCBI Taxonomy" id="248026"/>
    <lineage>
        <taxon>Bacteria</taxon>
        <taxon>Pseudomonadati</taxon>
        <taxon>Pseudomonadota</taxon>
        <taxon>Betaproteobacteria</taxon>
        <taxon>Burkholderiales</taxon>
        <taxon>Burkholderiaceae</taxon>
        <taxon>Cupriavidus</taxon>
    </lineage>
</organism>
<dbReference type="Proteomes" id="UP000701702">
    <property type="component" value="Unassembled WGS sequence"/>
</dbReference>
<evidence type="ECO:0000313" key="1">
    <source>
        <dbReference type="EMBL" id="CAG9183606.1"/>
    </source>
</evidence>
<dbReference type="EMBL" id="CAJZAF010000035">
    <property type="protein sequence ID" value="CAG9183606.1"/>
    <property type="molecule type" value="Genomic_DNA"/>
</dbReference>
<accession>A0ABM8XTC3</accession>